<dbReference type="HAMAP" id="MF_00800">
    <property type="entry name" value="UPF0340"/>
    <property type="match status" value="1"/>
</dbReference>
<dbReference type="EMBL" id="BAFE01000094">
    <property type="protein sequence ID" value="GAB49809.1"/>
    <property type="molecule type" value="Genomic_DNA"/>
</dbReference>
<dbReference type="InterPro" id="IPR028345">
    <property type="entry name" value="Antibiotic_NAT-like"/>
</dbReference>
<proteinExistence type="inferred from homology"/>
<dbReference type="PIRSF" id="PIRSF007510">
    <property type="entry name" value="UCP007510"/>
    <property type="match status" value="1"/>
</dbReference>
<accession>H5UVQ1</accession>
<dbReference type="OrthoDB" id="9803187at2"/>
<name>H5UVQ1_9MICO</name>
<dbReference type="SUPFAM" id="SSF110710">
    <property type="entry name" value="TTHA0583/YokD-like"/>
    <property type="match status" value="1"/>
</dbReference>
<dbReference type="InterPro" id="IPR006340">
    <property type="entry name" value="DUF436"/>
</dbReference>
<dbReference type="Gene3D" id="3.40.50.10360">
    <property type="entry name" value="Hypothetical protein TT1679"/>
    <property type="match status" value="1"/>
</dbReference>
<comment type="caution">
    <text evidence="1">The sequence shown here is derived from an EMBL/GenBank/DDBJ whole genome shotgun (WGS) entry which is preliminary data.</text>
</comment>
<dbReference type="Pfam" id="PF04260">
    <property type="entry name" value="DUF436"/>
    <property type="match status" value="1"/>
</dbReference>
<sequence length="190" mass="20180">MNDATEPLDLDLVRIRDRAADAMRELLDIASVPPGGLVVLGASSSEIRGERIGKAGSTEIGEAVIAGIRPVVAEKGVQLAVQGCEHINRALVVERDHARAERLEVVTVVPALRAGGAVCRAAFEAADDPVMVEHVVADAGLDIGDTEVGMHVRFVQIPVRLGTREVGDARVTALRSRPKLVGGERAEYRL</sequence>
<evidence type="ECO:0000313" key="2">
    <source>
        <dbReference type="Proteomes" id="UP000004367"/>
    </source>
</evidence>
<dbReference type="eggNOG" id="COG4475">
    <property type="taxonomic scope" value="Bacteria"/>
</dbReference>
<dbReference type="NCBIfam" id="TIGR01440">
    <property type="entry name" value="TIGR01440 family protein"/>
    <property type="match status" value="1"/>
</dbReference>
<dbReference type="Proteomes" id="UP000004367">
    <property type="component" value="Unassembled WGS sequence"/>
</dbReference>
<evidence type="ECO:0000313" key="1">
    <source>
        <dbReference type="EMBL" id="GAB49809.1"/>
    </source>
</evidence>
<reference evidence="1 2" key="1">
    <citation type="submission" date="2012-02" db="EMBL/GenBank/DDBJ databases">
        <title>Whole genome shotgun sequence of Mobilicoccus pelagius NBRC 104925.</title>
        <authorList>
            <person name="Yoshida Y."/>
            <person name="Hosoyama A."/>
            <person name="Tsuchikane K."/>
            <person name="Katsumata H."/>
            <person name="Yamazaki S."/>
            <person name="Fujita N."/>
        </authorList>
    </citation>
    <scope>NUCLEOTIDE SEQUENCE [LARGE SCALE GENOMIC DNA]</scope>
    <source>
        <strain evidence="1 2">NBRC 104925</strain>
    </source>
</reference>
<dbReference type="AlphaFoldDB" id="H5UVQ1"/>
<keyword evidence="2" id="KW-1185">Reference proteome</keyword>
<protein>
    <submittedName>
        <fullName evidence="1">Uncharacterized protein</fullName>
    </submittedName>
</protein>
<organism evidence="1 2">
    <name type="scientific">Mobilicoccus pelagius NBRC 104925</name>
    <dbReference type="NCBI Taxonomy" id="1089455"/>
    <lineage>
        <taxon>Bacteria</taxon>
        <taxon>Bacillati</taxon>
        <taxon>Actinomycetota</taxon>
        <taxon>Actinomycetes</taxon>
        <taxon>Micrococcales</taxon>
        <taxon>Dermatophilaceae</taxon>
        <taxon>Mobilicoccus</taxon>
    </lineage>
</organism>
<gene>
    <name evidence="1" type="ORF">MOPEL_135_00470</name>
</gene>
<dbReference type="RefSeq" id="WP_009483652.1">
    <property type="nucleotide sequence ID" value="NZ_BAFE01000094.1"/>
</dbReference>